<protein>
    <submittedName>
        <fullName evidence="2">Uncharacterized protein</fullName>
    </submittedName>
</protein>
<dbReference type="AlphaFoldDB" id="A0AAV7PWY6"/>
<dbReference type="EMBL" id="JANPWB010000011">
    <property type="protein sequence ID" value="KAJ1132713.1"/>
    <property type="molecule type" value="Genomic_DNA"/>
</dbReference>
<feature type="region of interest" description="Disordered" evidence="1">
    <location>
        <begin position="1"/>
        <end position="144"/>
    </location>
</feature>
<feature type="compositionally biased region" description="Polar residues" evidence="1">
    <location>
        <begin position="1"/>
        <end position="13"/>
    </location>
</feature>
<organism evidence="2 3">
    <name type="scientific">Pleurodeles waltl</name>
    <name type="common">Iberian ribbed newt</name>
    <dbReference type="NCBI Taxonomy" id="8319"/>
    <lineage>
        <taxon>Eukaryota</taxon>
        <taxon>Metazoa</taxon>
        <taxon>Chordata</taxon>
        <taxon>Craniata</taxon>
        <taxon>Vertebrata</taxon>
        <taxon>Euteleostomi</taxon>
        <taxon>Amphibia</taxon>
        <taxon>Batrachia</taxon>
        <taxon>Caudata</taxon>
        <taxon>Salamandroidea</taxon>
        <taxon>Salamandridae</taxon>
        <taxon>Pleurodelinae</taxon>
        <taxon>Pleurodeles</taxon>
    </lineage>
</organism>
<evidence type="ECO:0000256" key="1">
    <source>
        <dbReference type="SAM" id="MobiDB-lite"/>
    </source>
</evidence>
<feature type="compositionally biased region" description="Polar residues" evidence="1">
    <location>
        <begin position="24"/>
        <end position="37"/>
    </location>
</feature>
<dbReference type="Proteomes" id="UP001066276">
    <property type="component" value="Chromosome 7"/>
</dbReference>
<evidence type="ECO:0000313" key="3">
    <source>
        <dbReference type="Proteomes" id="UP001066276"/>
    </source>
</evidence>
<proteinExistence type="predicted"/>
<name>A0AAV7PWY6_PLEWA</name>
<evidence type="ECO:0000313" key="2">
    <source>
        <dbReference type="EMBL" id="KAJ1132713.1"/>
    </source>
</evidence>
<keyword evidence="3" id="KW-1185">Reference proteome</keyword>
<accession>A0AAV7PWY6</accession>
<gene>
    <name evidence="2" type="ORF">NDU88_011016</name>
</gene>
<reference evidence="2" key="1">
    <citation type="journal article" date="2022" name="bioRxiv">
        <title>Sequencing and chromosome-scale assembly of the giantPleurodeles waltlgenome.</title>
        <authorList>
            <person name="Brown T."/>
            <person name="Elewa A."/>
            <person name="Iarovenko S."/>
            <person name="Subramanian E."/>
            <person name="Araus A.J."/>
            <person name="Petzold A."/>
            <person name="Susuki M."/>
            <person name="Suzuki K.-i.T."/>
            <person name="Hayashi T."/>
            <person name="Toyoda A."/>
            <person name="Oliveira C."/>
            <person name="Osipova E."/>
            <person name="Leigh N.D."/>
            <person name="Simon A."/>
            <person name="Yun M.H."/>
        </authorList>
    </citation>
    <scope>NUCLEOTIDE SEQUENCE</scope>
    <source>
        <strain evidence="2">20211129_DDA</strain>
        <tissue evidence="2">Liver</tissue>
    </source>
</reference>
<sequence length="144" mass="14771">MPESQGQSSWPEQHQQETRPGAGSTHSRLPTMSSSAWSKCGSRTAPGAFFTRQAQVHGAEQQHSSARPTRPPTAASVQPVGPSTHCPGPVSSPPDRDLCGPAASHSVSGSPTRGAEKGRTASASCGSTKIRAAPAVQQQGGHQA</sequence>
<comment type="caution">
    <text evidence="2">The sequence shown here is derived from an EMBL/GenBank/DDBJ whole genome shotgun (WGS) entry which is preliminary data.</text>
</comment>